<protein>
    <submittedName>
        <fullName evidence="1">DUF2164 domain-containing protein</fullName>
    </submittedName>
</protein>
<dbReference type="Proteomes" id="UP001596542">
    <property type="component" value="Unassembled WGS sequence"/>
</dbReference>
<gene>
    <name evidence="1" type="ORF">ACFQPC_12570</name>
</gene>
<dbReference type="EMBL" id="JBHTBU010000002">
    <property type="protein sequence ID" value="MFC7288878.1"/>
    <property type="molecule type" value="Genomic_DNA"/>
</dbReference>
<name>A0ABW2ICR4_9BURK</name>
<reference evidence="2" key="1">
    <citation type="journal article" date="2019" name="Int. J. Syst. Evol. Microbiol.">
        <title>The Global Catalogue of Microorganisms (GCM) 10K type strain sequencing project: providing services to taxonomists for standard genome sequencing and annotation.</title>
        <authorList>
            <consortium name="The Broad Institute Genomics Platform"/>
            <consortium name="The Broad Institute Genome Sequencing Center for Infectious Disease"/>
            <person name="Wu L."/>
            <person name="Ma J."/>
        </authorList>
    </citation>
    <scope>NUCLEOTIDE SEQUENCE [LARGE SCALE GENOMIC DNA]</scope>
    <source>
        <strain evidence="2">KACC 12508</strain>
    </source>
</reference>
<accession>A0ABW2ICR4</accession>
<comment type="caution">
    <text evidence="1">The sequence shown here is derived from an EMBL/GenBank/DDBJ whole genome shotgun (WGS) entry which is preliminary data.</text>
</comment>
<dbReference type="InterPro" id="IPR018680">
    <property type="entry name" value="DUF2164"/>
</dbReference>
<evidence type="ECO:0000313" key="2">
    <source>
        <dbReference type="Proteomes" id="UP001596542"/>
    </source>
</evidence>
<organism evidence="1 2">
    <name type="scientific">Herminiimonas glaciei</name>
    <dbReference type="NCBI Taxonomy" id="523788"/>
    <lineage>
        <taxon>Bacteria</taxon>
        <taxon>Pseudomonadati</taxon>
        <taxon>Pseudomonadota</taxon>
        <taxon>Betaproteobacteria</taxon>
        <taxon>Burkholderiales</taxon>
        <taxon>Oxalobacteraceae</taxon>
        <taxon>Herminiimonas</taxon>
    </lineage>
</organism>
<proteinExistence type="predicted"/>
<sequence>MTIKLSPEVEERLIGSIQRYFDVNMDESIGDLKAKLLLDYCVRELGPCIYNQAIADAQSAMQDKVAELDVSCYEAEFGYWSKK</sequence>
<evidence type="ECO:0000313" key="1">
    <source>
        <dbReference type="EMBL" id="MFC7288878.1"/>
    </source>
</evidence>
<dbReference type="Pfam" id="PF09932">
    <property type="entry name" value="DUF2164"/>
    <property type="match status" value="1"/>
</dbReference>
<dbReference type="RefSeq" id="WP_012081441.1">
    <property type="nucleotide sequence ID" value="NZ_JBHTBU010000002.1"/>
</dbReference>
<keyword evidence="2" id="KW-1185">Reference proteome</keyword>